<evidence type="ECO:0000313" key="3">
    <source>
        <dbReference type="Proteomes" id="UP000196503"/>
    </source>
</evidence>
<dbReference type="RefSeq" id="WP_087663060.1">
    <property type="nucleotide sequence ID" value="NZ_NIBL01000001.1"/>
</dbReference>
<organism evidence="2 3">
    <name type="scientific">Enterococcus cecorum</name>
    <dbReference type="NCBI Taxonomy" id="44008"/>
    <lineage>
        <taxon>Bacteria</taxon>
        <taxon>Bacillati</taxon>
        <taxon>Bacillota</taxon>
        <taxon>Bacilli</taxon>
        <taxon>Lactobacillales</taxon>
        <taxon>Enterococcaceae</taxon>
        <taxon>Enterococcus</taxon>
    </lineage>
</organism>
<gene>
    <name evidence="2" type="ORF">A5869_000952</name>
</gene>
<feature type="transmembrane region" description="Helical" evidence="1">
    <location>
        <begin position="6"/>
        <end position="24"/>
    </location>
</feature>
<protein>
    <submittedName>
        <fullName evidence="2">Uncharacterized protein</fullName>
    </submittedName>
</protein>
<keyword evidence="1" id="KW-0472">Membrane</keyword>
<keyword evidence="1" id="KW-0812">Transmembrane</keyword>
<evidence type="ECO:0000256" key="1">
    <source>
        <dbReference type="SAM" id="Phobius"/>
    </source>
</evidence>
<dbReference type="AlphaFoldDB" id="A0A200I2J9"/>
<proteinExistence type="predicted"/>
<sequence>MEYIGIGIVIAVVIAAGIIIYTKFNKREAIPSEDLVSVSSTTTSGKDELAEFNQETELIIQMEMLPAEAIDDDTKLVEITDSKVLAHVNNLVPGLAQAGNAVNNAAQAVQAANGEVLYRAVIPAGAKLTNSKAMEGAVRGIYHGADGIKGHANLVAVEAQKGTAVVANTAAAAMGVASMVVGQYYMTQINAELGEISDGISQIQDFQDNEYRSRVFSLVAHVKKIADFQTEILENDVLRLSKIAQLDSLEEECTQLLGQANLTLAGFAKKNGLDYEAYEKALGNAQNWFMYQKSLLDVLYKISDLRYTLHLGAVSREQCVALLPTYIKQVSDTQERLTAWHDVTTHRLGIETDEIRRKRAGFDSVIHFIPGLFNDDFNFRSIEKKTAKMITAQASGHEAMHIADISELYSEDVQLISKNGKLYYLPENKEELQNKGLTQK</sequence>
<evidence type="ECO:0000313" key="2">
    <source>
        <dbReference type="EMBL" id="OUZ19303.1"/>
    </source>
</evidence>
<keyword evidence="1" id="KW-1133">Transmembrane helix</keyword>
<dbReference type="Proteomes" id="UP000196503">
    <property type="component" value="Unassembled WGS sequence"/>
</dbReference>
<accession>A0A200I2J9</accession>
<reference evidence="2 3" key="1">
    <citation type="submission" date="2017-05" db="EMBL/GenBank/DDBJ databases">
        <title>The Genome Sequence of Enterococcus faecium 2D5_DIV0622.</title>
        <authorList>
            <consortium name="The Broad Institute Genomics Platform"/>
            <consortium name="The Broad Institute Genomic Center for Infectious Diseases"/>
            <person name="Earl A."/>
            <person name="Manson A."/>
            <person name="Schwartman J."/>
            <person name="Gilmore M."/>
            <person name="Abouelleil A."/>
            <person name="Cao P."/>
            <person name="Chapman S."/>
            <person name="Cusick C."/>
            <person name="Shea T."/>
            <person name="Young S."/>
            <person name="Neafsey D."/>
            <person name="Nusbaum C."/>
            <person name="Birren B."/>
        </authorList>
    </citation>
    <scope>NUCLEOTIDE SEQUENCE [LARGE SCALE GENOMIC DNA]</scope>
    <source>
        <strain evidence="2 3">2D5_DIV0622</strain>
    </source>
</reference>
<comment type="caution">
    <text evidence="2">The sequence shown here is derived from an EMBL/GenBank/DDBJ whole genome shotgun (WGS) entry which is preliminary data.</text>
</comment>
<name>A0A200I2J9_9ENTE</name>
<dbReference type="EMBL" id="NIBL01000001">
    <property type="protein sequence ID" value="OUZ19303.1"/>
    <property type="molecule type" value="Genomic_DNA"/>
</dbReference>